<organism evidence="4 5">
    <name type="scientific">Streptomyces huasconensis</name>
    <dbReference type="NCBI Taxonomy" id="1854574"/>
    <lineage>
        <taxon>Bacteria</taxon>
        <taxon>Bacillati</taxon>
        <taxon>Actinomycetota</taxon>
        <taxon>Actinomycetes</taxon>
        <taxon>Kitasatosporales</taxon>
        <taxon>Streptomycetaceae</taxon>
        <taxon>Streptomyces</taxon>
    </lineage>
</organism>
<dbReference type="Pfam" id="PF00109">
    <property type="entry name" value="ketoacyl-synt"/>
    <property type="match status" value="1"/>
</dbReference>
<feature type="domain" description="Beta-ketoacyl synthase-like N-terminal" evidence="3">
    <location>
        <begin position="5"/>
        <end position="165"/>
    </location>
</feature>
<gene>
    <name evidence="4" type="ORF">AB0887_27610</name>
</gene>
<keyword evidence="5" id="KW-1185">Reference proteome</keyword>
<dbReference type="SUPFAM" id="SSF53901">
    <property type="entry name" value="Thiolase-like"/>
    <property type="match status" value="1"/>
</dbReference>
<reference evidence="4 5" key="1">
    <citation type="submission" date="2024-06" db="EMBL/GenBank/DDBJ databases">
        <title>The Natural Products Discovery Center: Release of the First 8490 Sequenced Strains for Exploring Actinobacteria Biosynthetic Diversity.</title>
        <authorList>
            <person name="Kalkreuter E."/>
            <person name="Kautsar S.A."/>
            <person name="Yang D."/>
            <person name="Bader C.D."/>
            <person name="Teijaro C.N."/>
            <person name="Fluegel L."/>
            <person name="Davis C.M."/>
            <person name="Simpson J.R."/>
            <person name="Lauterbach L."/>
            <person name="Steele A.D."/>
            <person name="Gui C."/>
            <person name="Meng S."/>
            <person name="Li G."/>
            <person name="Viehrig K."/>
            <person name="Ye F."/>
            <person name="Su P."/>
            <person name="Kiefer A.F."/>
            <person name="Nichols A."/>
            <person name="Cepeda A.J."/>
            <person name="Yan W."/>
            <person name="Fan B."/>
            <person name="Jiang Y."/>
            <person name="Adhikari A."/>
            <person name="Zheng C.-J."/>
            <person name="Schuster L."/>
            <person name="Cowan T.M."/>
            <person name="Smanski M.J."/>
            <person name="Chevrette M.G."/>
            <person name="De Carvalho L.P.S."/>
            <person name="Shen B."/>
        </authorList>
    </citation>
    <scope>NUCLEOTIDE SEQUENCE [LARGE SCALE GENOMIC DNA]</scope>
    <source>
        <strain evidence="4 5">NPDC047833</strain>
    </source>
</reference>
<dbReference type="InterPro" id="IPR016039">
    <property type="entry name" value="Thiolase-like"/>
</dbReference>
<comment type="caution">
    <text evidence="4">The sequence shown here is derived from an EMBL/GenBank/DDBJ whole genome shotgun (WGS) entry which is preliminary data.</text>
</comment>
<accession>A0ABV3M3D0</accession>
<protein>
    <submittedName>
        <fullName evidence="4">Beta-ketoacyl synthase N-terminal-like domain-containing protein</fullName>
    </submittedName>
</protein>
<sequence>MADYPIAIVGLGSIFPQADDISEFWSNVTFGRDAVTDVPPAWWDPAEHFDPNPLAEDKTYARRGGFISPQTFDPRAFGMAPNSLDSVGLVQLLSLAVARGRLADAVRGREGWYPLDRTGVILGMAGVSTTLIPLAARLYAPALAQTLRDSATARTSSGLSGRLSWLPSRPGRRTVFPARWGMWWRAASPIVLICGRRITPWTQRAPVRWRRCAPPSMNSSPAAPM</sequence>
<dbReference type="InterPro" id="IPR050091">
    <property type="entry name" value="PKS_NRPS_Biosynth_Enz"/>
</dbReference>
<dbReference type="EMBL" id="JBEYRS010000012">
    <property type="protein sequence ID" value="MEW2365704.1"/>
    <property type="molecule type" value="Genomic_DNA"/>
</dbReference>
<evidence type="ECO:0000256" key="2">
    <source>
        <dbReference type="ARBA" id="ARBA00023268"/>
    </source>
</evidence>
<proteinExistence type="predicted"/>
<dbReference type="Proteomes" id="UP001553843">
    <property type="component" value="Unassembled WGS sequence"/>
</dbReference>
<evidence type="ECO:0000259" key="3">
    <source>
        <dbReference type="Pfam" id="PF00109"/>
    </source>
</evidence>
<dbReference type="InterPro" id="IPR014030">
    <property type="entry name" value="Ketoacyl_synth_N"/>
</dbReference>
<keyword evidence="1" id="KW-0808">Transferase</keyword>
<name>A0ABV3M3D0_9ACTN</name>
<dbReference type="PANTHER" id="PTHR43775">
    <property type="entry name" value="FATTY ACID SYNTHASE"/>
    <property type="match status" value="1"/>
</dbReference>
<evidence type="ECO:0000313" key="5">
    <source>
        <dbReference type="Proteomes" id="UP001553843"/>
    </source>
</evidence>
<dbReference type="RefSeq" id="WP_359781015.1">
    <property type="nucleotide sequence ID" value="NZ_JBEYRR010000008.1"/>
</dbReference>
<evidence type="ECO:0000256" key="1">
    <source>
        <dbReference type="ARBA" id="ARBA00022679"/>
    </source>
</evidence>
<dbReference type="PANTHER" id="PTHR43775:SF51">
    <property type="entry name" value="INACTIVE PHENOLPHTHIOCEROL SYNTHESIS POLYKETIDE SYNTHASE TYPE I PKS1-RELATED"/>
    <property type="match status" value="1"/>
</dbReference>
<evidence type="ECO:0000313" key="4">
    <source>
        <dbReference type="EMBL" id="MEW2365704.1"/>
    </source>
</evidence>
<keyword evidence="2" id="KW-0511">Multifunctional enzyme</keyword>
<dbReference type="Gene3D" id="3.40.47.10">
    <property type="match status" value="1"/>
</dbReference>